<dbReference type="PANTHER" id="PTHR10209:SF714">
    <property type="entry name" value="1-AMINOCYCLOPROPANE-1-CARBOXYLATE OXIDASE HOMOLOG 11-RELATED"/>
    <property type="match status" value="1"/>
</dbReference>
<dbReference type="AlphaFoldDB" id="A0A8J5LK75"/>
<accession>A0A8J5LK75</accession>
<evidence type="ECO:0000313" key="8">
    <source>
        <dbReference type="Proteomes" id="UP000734854"/>
    </source>
</evidence>
<comment type="similarity">
    <text evidence="1 5">Belongs to the iron/ascorbate-dependent oxidoreductase family.</text>
</comment>
<dbReference type="GO" id="GO:0051213">
    <property type="term" value="F:dioxygenase activity"/>
    <property type="evidence" value="ECO:0007669"/>
    <property type="project" value="UniProtKB-ARBA"/>
</dbReference>
<reference evidence="7 8" key="1">
    <citation type="submission" date="2020-08" db="EMBL/GenBank/DDBJ databases">
        <title>Plant Genome Project.</title>
        <authorList>
            <person name="Zhang R.-G."/>
        </authorList>
    </citation>
    <scope>NUCLEOTIDE SEQUENCE [LARGE SCALE GENOMIC DNA]</scope>
    <source>
        <tissue evidence="7">Rhizome</tissue>
    </source>
</reference>
<dbReference type="GO" id="GO:0046872">
    <property type="term" value="F:metal ion binding"/>
    <property type="evidence" value="ECO:0007669"/>
    <property type="project" value="UniProtKB-KW"/>
</dbReference>
<keyword evidence="2 5" id="KW-0479">Metal-binding</keyword>
<name>A0A8J5LK75_ZINOF</name>
<evidence type="ECO:0000256" key="5">
    <source>
        <dbReference type="RuleBase" id="RU003682"/>
    </source>
</evidence>
<dbReference type="PROSITE" id="PS51471">
    <property type="entry name" value="FE2OG_OXY"/>
    <property type="match status" value="1"/>
</dbReference>
<dbReference type="PANTHER" id="PTHR10209">
    <property type="entry name" value="OXIDOREDUCTASE, 2OG-FE II OXYGENASE FAMILY PROTEIN"/>
    <property type="match status" value="1"/>
</dbReference>
<dbReference type="Proteomes" id="UP000734854">
    <property type="component" value="Unassembled WGS sequence"/>
</dbReference>
<dbReference type="InterPro" id="IPR005123">
    <property type="entry name" value="Oxoglu/Fe-dep_dioxygenase_dom"/>
</dbReference>
<evidence type="ECO:0000313" key="7">
    <source>
        <dbReference type="EMBL" id="KAG6515658.1"/>
    </source>
</evidence>
<protein>
    <recommendedName>
        <fullName evidence="6">Fe2OG dioxygenase domain-containing protein</fullName>
    </recommendedName>
</protein>
<keyword evidence="8" id="KW-1185">Reference proteome</keyword>
<dbReference type="FunFam" id="2.60.120.330:FF:000005">
    <property type="entry name" value="1-aminocyclopropane-1-carboxylate oxidase homolog 1"/>
    <property type="match status" value="1"/>
</dbReference>
<feature type="domain" description="Fe2OG dioxygenase" evidence="6">
    <location>
        <begin position="218"/>
        <end position="317"/>
    </location>
</feature>
<organism evidence="7 8">
    <name type="scientific">Zingiber officinale</name>
    <name type="common">Ginger</name>
    <name type="synonym">Amomum zingiber</name>
    <dbReference type="NCBI Taxonomy" id="94328"/>
    <lineage>
        <taxon>Eukaryota</taxon>
        <taxon>Viridiplantae</taxon>
        <taxon>Streptophyta</taxon>
        <taxon>Embryophyta</taxon>
        <taxon>Tracheophyta</taxon>
        <taxon>Spermatophyta</taxon>
        <taxon>Magnoliopsida</taxon>
        <taxon>Liliopsida</taxon>
        <taxon>Zingiberales</taxon>
        <taxon>Zingiberaceae</taxon>
        <taxon>Zingiber</taxon>
    </lineage>
</organism>
<dbReference type="OrthoDB" id="288590at2759"/>
<dbReference type="InterPro" id="IPR044861">
    <property type="entry name" value="IPNS-like_FE2OG_OXY"/>
</dbReference>
<evidence type="ECO:0000256" key="3">
    <source>
        <dbReference type="ARBA" id="ARBA00023002"/>
    </source>
</evidence>
<evidence type="ECO:0000259" key="6">
    <source>
        <dbReference type="PROSITE" id="PS51471"/>
    </source>
</evidence>
<keyword evidence="3 5" id="KW-0560">Oxidoreductase</keyword>
<keyword evidence="4 5" id="KW-0408">Iron</keyword>
<dbReference type="Pfam" id="PF14226">
    <property type="entry name" value="DIOX_N"/>
    <property type="match status" value="1"/>
</dbReference>
<comment type="caution">
    <text evidence="7">The sequence shown here is derived from an EMBL/GenBank/DDBJ whole genome shotgun (WGS) entry which is preliminary data.</text>
</comment>
<sequence>MAAAASTAPGNGPHPVSDGRLEELLAFDATKAGVKGLVDSGTTELPRIFIHSPDDLPGPKDAAAPAGLQVPIIDLSGLAHRREEVVGRVREASSSWGFFQLVNHGVPPEIVEAALQGNRRFHELDPSEKAKLYNREARMNVKYLSNNDLFVTRAANWRDTLYCSFGASLNPQEIPSVCREATLAYDEHMVRLAELVFELLSEALGLRRDYLKRLNLSSKRSMTAHYYPACPQPELTMCTSRHSDPICLTLLVENAFGGLQVRHKGYWVDVPPVPGAIVVNVGDLLQLISNDKFISVEHRVLASGQGPRLSVAMFFTPNTDEKTLYGPIEEILLDDEVPKYRRVLYADYIKCFSNRGFGRDSPLKQFIL</sequence>
<dbReference type="Pfam" id="PF03171">
    <property type="entry name" value="2OG-FeII_Oxy"/>
    <property type="match status" value="1"/>
</dbReference>
<evidence type="ECO:0000256" key="4">
    <source>
        <dbReference type="ARBA" id="ARBA00023004"/>
    </source>
</evidence>
<dbReference type="InterPro" id="IPR026992">
    <property type="entry name" value="DIOX_N"/>
</dbReference>
<gene>
    <name evidence="7" type="ORF">ZIOFF_026087</name>
</gene>
<evidence type="ECO:0000256" key="1">
    <source>
        <dbReference type="ARBA" id="ARBA00008056"/>
    </source>
</evidence>
<evidence type="ECO:0000256" key="2">
    <source>
        <dbReference type="ARBA" id="ARBA00022723"/>
    </source>
</evidence>
<proteinExistence type="inferred from homology"/>
<dbReference type="EMBL" id="JACMSC010000007">
    <property type="protein sequence ID" value="KAG6515658.1"/>
    <property type="molecule type" value="Genomic_DNA"/>
</dbReference>